<name>A0AAN8S7F4_POLSC</name>
<organism evidence="2 3">
    <name type="scientific">Polyplax serrata</name>
    <name type="common">Common mouse louse</name>
    <dbReference type="NCBI Taxonomy" id="468196"/>
    <lineage>
        <taxon>Eukaryota</taxon>
        <taxon>Metazoa</taxon>
        <taxon>Ecdysozoa</taxon>
        <taxon>Arthropoda</taxon>
        <taxon>Hexapoda</taxon>
        <taxon>Insecta</taxon>
        <taxon>Pterygota</taxon>
        <taxon>Neoptera</taxon>
        <taxon>Paraneoptera</taxon>
        <taxon>Psocodea</taxon>
        <taxon>Troctomorpha</taxon>
        <taxon>Phthiraptera</taxon>
        <taxon>Anoplura</taxon>
        <taxon>Polyplacidae</taxon>
        <taxon>Polyplax</taxon>
    </lineage>
</organism>
<evidence type="ECO:0000256" key="1">
    <source>
        <dbReference type="SAM" id="MobiDB-lite"/>
    </source>
</evidence>
<comment type="caution">
    <text evidence="2">The sequence shown here is derived from an EMBL/GenBank/DDBJ whole genome shotgun (WGS) entry which is preliminary data.</text>
</comment>
<evidence type="ECO:0000313" key="3">
    <source>
        <dbReference type="Proteomes" id="UP001372834"/>
    </source>
</evidence>
<feature type="compositionally biased region" description="Basic and acidic residues" evidence="1">
    <location>
        <begin position="1"/>
        <end position="17"/>
    </location>
</feature>
<reference evidence="2 3" key="1">
    <citation type="submission" date="2023-10" db="EMBL/GenBank/DDBJ databases">
        <title>Genomes of two closely related lineages of the louse Polyplax serrata with different host specificities.</title>
        <authorList>
            <person name="Martinu J."/>
            <person name="Tarabai H."/>
            <person name="Stefka J."/>
            <person name="Hypsa V."/>
        </authorList>
    </citation>
    <scope>NUCLEOTIDE SEQUENCE [LARGE SCALE GENOMIC DNA]</scope>
    <source>
        <strain evidence="2">HR10_N</strain>
    </source>
</reference>
<proteinExistence type="predicted"/>
<protein>
    <submittedName>
        <fullName evidence="2">Uncharacterized protein</fullName>
    </submittedName>
</protein>
<feature type="region of interest" description="Disordered" evidence="1">
    <location>
        <begin position="1"/>
        <end position="35"/>
    </location>
</feature>
<evidence type="ECO:0000313" key="2">
    <source>
        <dbReference type="EMBL" id="KAK6634456.1"/>
    </source>
</evidence>
<dbReference type="AlphaFoldDB" id="A0AAN8S7F4"/>
<gene>
    <name evidence="2" type="ORF">RUM43_011857</name>
</gene>
<sequence>MKITREAEREREREKANVSRKQQHPSSFTVSPGRCNNVRVALKKERGIDEKGPEACEKGSETKRFEKKYLEPVERVEREKAQK</sequence>
<dbReference type="EMBL" id="JAWJWE010000005">
    <property type="protein sequence ID" value="KAK6634456.1"/>
    <property type="molecule type" value="Genomic_DNA"/>
</dbReference>
<dbReference type="Proteomes" id="UP001372834">
    <property type="component" value="Unassembled WGS sequence"/>
</dbReference>
<accession>A0AAN8S7F4</accession>